<dbReference type="Proteomes" id="UP000324222">
    <property type="component" value="Unassembled WGS sequence"/>
</dbReference>
<dbReference type="EMBL" id="VSRR010043625">
    <property type="protein sequence ID" value="MPC76560.1"/>
    <property type="molecule type" value="Genomic_DNA"/>
</dbReference>
<comment type="caution">
    <text evidence="2">The sequence shown here is derived from an EMBL/GenBank/DDBJ whole genome shotgun (WGS) entry which is preliminary data.</text>
</comment>
<accession>A0A5B7HVN8</accession>
<proteinExistence type="predicted"/>
<dbReference type="AlphaFoldDB" id="A0A5B7HVN8"/>
<organism evidence="2 3">
    <name type="scientific">Portunus trituberculatus</name>
    <name type="common">Swimming crab</name>
    <name type="synonym">Neptunus trituberculatus</name>
    <dbReference type="NCBI Taxonomy" id="210409"/>
    <lineage>
        <taxon>Eukaryota</taxon>
        <taxon>Metazoa</taxon>
        <taxon>Ecdysozoa</taxon>
        <taxon>Arthropoda</taxon>
        <taxon>Crustacea</taxon>
        <taxon>Multicrustacea</taxon>
        <taxon>Malacostraca</taxon>
        <taxon>Eumalacostraca</taxon>
        <taxon>Eucarida</taxon>
        <taxon>Decapoda</taxon>
        <taxon>Pleocyemata</taxon>
        <taxon>Brachyura</taxon>
        <taxon>Eubrachyura</taxon>
        <taxon>Portunoidea</taxon>
        <taxon>Portunidae</taxon>
        <taxon>Portuninae</taxon>
        <taxon>Portunus</taxon>
    </lineage>
</organism>
<feature type="region of interest" description="Disordered" evidence="1">
    <location>
        <begin position="1"/>
        <end position="25"/>
    </location>
</feature>
<evidence type="ECO:0000256" key="1">
    <source>
        <dbReference type="SAM" id="MobiDB-lite"/>
    </source>
</evidence>
<reference evidence="2 3" key="1">
    <citation type="submission" date="2019-05" db="EMBL/GenBank/DDBJ databases">
        <title>Another draft genome of Portunus trituberculatus and its Hox gene families provides insights of decapod evolution.</title>
        <authorList>
            <person name="Jeong J.-H."/>
            <person name="Song I."/>
            <person name="Kim S."/>
            <person name="Choi T."/>
            <person name="Kim D."/>
            <person name="Ryu S."/>
            <person name="Kim W."/>
        </authorList>
    </citation>
    <scope>NUCLEOTIDE SEQUENCE [LARGE SCALE GENOMIC DNA]</scope>
    <source>
        <tissue evidence="2">Muscle</tissue>
    </source>
</reference>
<sequence>MYSCGHPAAPQCSATHELQDPASEIEQKYGSSSTCHACGGGANSPSAATGDRCLSEALVPGEERTRFLVSRKQFDAPTRHNTTLPPPPPLLPSLSIKNVLEIVVANVDQK</sequence>
<evidence type="ECO:0000313" key="3">
    <source>
        <dbReference type="Proteomes" id="UP000324222"/>
    </source>
</evidence>
<name>A0A5B7HVN8_PORTR</name>
<evidence type="ECO:0000313" key="2">
    <source>
        <dbReference type="EMBL" id="MPC76560.1"/>
    </source>
</evidence>
<feature type="region of interest" description="Disordered" evidence="1">
    <location>
        <begin position="71"/>
        <end position="91"/>
    </location>
</feature>
<protein>
    <submittedName>
        <fullName evidence="2">Uncharacterized protein</fullName>
    </submittedName>
</protein>
<gene>
    <name evidence="2" type="ORF">E2C01_070976</name>
</gene>
<keyword evidence="3" id="KW-1185">Reference proteome</keyword>